<dbReference type="OrthoDB" id="423968at2"/>
<protein>
    <submittedName>
        <fullName evidence="2">Relaxase/mobilization nuclease</fullName>
    </submittedName>
</protein>
<dbReference type="RefSeq" id="WP_106308731.1">
    <property type="nucleotide sequence ID" value="NZ_PVWO01000304.1"/>
</dbReference>
<dbReference type="Proteomes" id="UP000238937">
    <property type="component" value="Unassembled WGS sequence"/>
</dbReference>
<dbReference type="Pfam" id="PF03432">
    <property type="entry name" value="Relaxase"/>
    <property type="match status" value="1"/>
</dbReference>
<accession>A0A2T1G7W4</accession>
<dbReference type="EMBL" id="PVWO01000304">
    <property type="protein sequence ID" value="PSB53280.1"/>
    <property type="molecule type" value="Genomic_DNA"/>
</dbReference>
<evidence type="ECO:0000313" key="3">
    <source>
        <dbReference type="Proteomes" id="UP000238937"/>
    </source>
</evidence>
<name>A0A2T1G7W4_9CYAN</name>
<dbReference type="InterPro" id="IPR005094">
    <property type="entry name" value="Endonuclease_MobA/VirD2"/>
</dbReference>
<organism evidence="2 3">
    <name type="scientific">Chamaesiphon polymorphus CCALA 037</name>
    <dbReference type="NCBI Taxonomy" id="2107692"/>
    <lineage>
        <taxon>Bacteria</taxon>
        <taxon>Bacillati</taxon>
        <taxon>Cyanobacteriota</taxon>
        <taxon>Cyanophyceae</taxon>
        <taxon>Gomontiellales</taxon>
        <taxon>Chamaesiphonaceae</taxon>
        <taxon>Chamaesiphon</taxon>
    </lineage>
</organism>
<dbReference type="AlphaFoldDB" id="A0A2T1G7W4"/>
<evidence type="ECO:0000313" key="2">
    <source>
        <dbReference type="EMBL" id="PSB53280.1"/>
    </source>
</evidence>
<feature type="domain" description="MobA/VirD2-like nuclease" evidence="1">
    <location>
        <begin position="18"/>
        <end position="153"/>
    </location>
</feature>
<proteinExistence type="predicted"/>
<sequence length="374" mass="42198">MTIGKISRGGGFRGVLDYVLDPKKKPRIISKCSAGSTPAELAREFRQISNLRPNVKKPVRHFSISFAPEDGAVDDLVKEAIALRVLDGLGYRECQFITIAHDRHDPGHDLTHDHDHIHIVTNAVTIGGAHVRDSFDRYRIQPILREIEAEFGLHQISSSWQVKWEKARAKHLDSDIAKLIDSTLNSSLDLKTWLARLEESDINVRFHLSKDDNVKGITYLKDGEIYKGSDVGASWNVISKRLNAAVGDLDLMKAANLMSQTKPARLSKSQRSMFDRVVEMARLKLGHKSKFKNSRVEIELEGDSLRVLRMRPHKLMFRATQTASGWEPVGFVNVDRRDVELLERMNGAEELPAIPIQRSREASEVRESTNSLAI</sequence>
<gene>
    <name evidence="2" type="ORF">C7B77_19700</name>
</gene>
<comment type="caution">
    <text evidence="2">The sequence shown here is derived from an EMBL/GenBank/DDBJ whole genome shotgun (WGS) entry which is preliminary data.</text>
</comment>
<keyword evidence="3" id="KW-1185">Reference proteome</keyword>
<reference evidence="2 3" key="1">
    <citation type="submission" date="2018-03" db="EMBL/GenBank/DDBJ databases">
        <title>The ancient ancestry and fast evolution of plastids.</title>
        <authorList>
            <person name="Moore K.R."/>
            <person name="Magnabosco C."/>
            <person name="Momper L."/>
            <person name="Gold D.A."/>
            <person name="Bosak T."/>
            <person name="Fournier G.P."/>
        </authorList>
    </citation>
    <scope>NUCLEOTIDE SEQUENCE [LARGE SCALE GENOMIC DNA]</scope>
    <source>
        <strain evidence="2 3">CCALA 037</strain>
    </source>
</reference>
<evidence type="ECO:0000259" key="1">
    <source>
        <dbReference type="Pfam" id="PF03432"/>
    </source>
</evidence>